<dbReference type="EMBL" id="QZBD01000209">
    <property type="protein sequence ID" value="THY24313.1"/>
    <property type="molecule type" value="Genomic_DNA"/>
</dbReference>
<protein>
    <submittedName>
        <fullName evidence="1">Uncharacterized protein</fullName>
    </submittedName>
</protein>
<name>A0A4V4JV71_AURPU</name>
<comment type="caution">
    <text evidence="1">The sequence shown here is derived from an EMBL/GenBank/DDBJ whole genome shotgun (WGS) entry which is preliminary data.</text>
</comment>
<reference evidence="1 2" key="1">
    <citation type="submission" date="2018-10" db="EMBL/GenBank/DDBJ databases">
        <title>Fifty Aureobasidium pullulans genomes reveal a recombining polyextremotolerant generalist.</title>
        <authorList>
            <person name="Gostincar C."/>
            <person name="Turk M."/>
            <person name="Zajc J."/>
            <person name="Gunde-Cimerman N."/>
        </authorList>
    </citation>
    <scope>NUCLEOTIDE SEQUENCE [LARGE SCALE GENOMIC DNA]</scope>
    <source>
        <strain evidence="1 2">EXF-6604</strain>
    </source>
</reference>
<sequence>MATASQHHTEQDYLDLLCSFLWDTVVDDQRIKQLVQRVPAIRQQEYGDLIKHLRVNTSNGIDLSHLAFQKMQKLEVNTRGVGPHVNLPIAQFIQQELRYLTIKGDPALTNGTVSKFLPQLSRAPFLKEIWLTGAIINAHPQDLVEGWGSVLHGERFGHPNESAKPHLRVSPDPSTFESGWHQSAYLVSDVIRVMDIIGKAYPELLSLTMNVSVYDPTSAEFSAEVGPLIPKLEYLKMNYVVETLPMNDQHTW</sequence>
<evidence type="ECO:0000313" key="1">
    <source>
        <dbReference type="EMBL" id="THY24313.1"/>
    </source>
</evidence>
<dbReference type="Proteomes" id="UP000306584">
    <property type="component" value="Unassembled WGS sequence"/>
</dbReference>
<accession>A0A4V4JV71</accession>
<gene>
    <name evidence="1" type="ORF">D6D01_05520</name>
</gene>
<proteinExistence type="predicted"/>
<evidence type="ECO:0000313" key="2">
    <source>
        <dbReference type="Proteomes" id="UP000306584"/>
    </source>
</evidence>
<dbReference type="AlphaFoldDB" id="A0A4V4JV71"/>
<organism evidence="1 2">
    <name type="scientific">Aureobasidium pullulans</name>
    <name type="common">Black yeast</name>
    <name type="synonym">Pullularia pullulans</name>
    <dbReference type="NCBI Taxonomy" id="5580"/>
    <lineage>
        <taxon>Eukaryota</taxon>
        <taxon>Fungi</taxon>
        <taxon>Dikarya</taxon>
        <taxon>Ascomycota</taxon>
        <taxon>Pezizomycotina</taxon>
        <taxon>Dothideomycetes</taxon>
        <taxon>Dothideomycetidae</taxon>
        <taxon>Dothideales</taxon>
        <taxon>Saccotheciaceae</taxon>
        <taxon>Aureobasidium</taxon>
    </lineage>
</organism>